<accession>A0ABV3XRR8</accession>
<gene>
    <name evidence="2" type="ORF">Ga0609869_001252</name>
</gene>
<feature type="region of interest" description="Disordered" evidence="1">
    <location>
        <begin position="89"/>
        <end position="113"/>
    </location>
</feature>
<dbReference type="Proteomes" id="UP001560019">
    <property type="component" value="Unassembled WGS sequence"/>
</dbReference>
<keyword evidence="2" id="KW-0969">Cilium</keyword>
<name>A0ABV3XRR8_9RHOB</name>
<sequence length="113" mass="12227">MESADPLDALHALLDAEYRLVRTGGLARAAGLAEEKRRLAERLAQMRPAGDRVAALRARAERNEAMLAAALRGQAAARQRLAALRQAASQLDTYDRDGRPQTLGRGPGLSRRA</sequence>
<dbReference type="RefSeq" id="WP_125403027.1">
    <property type="nucleotide sequence ID" value="NZ_JBEHHI010000001.1"/>
</dbReference>
<keyword evidence="2" id="KW-0282">Flagellum</keyword>
<evidence type="ECO:0000256" key="1">
    <source>
        <dbReference type="SAM" id="MobiDB-lite"/>
    </source>
</evidence>
<comment type="caution">
    <text evidence="2">The sequence shown here is derived from an EMBL/GenBank/DDBJ whole genome shotgun (WGS) entry which is preliminary data.</text>
</comment>
<protein>
    <submittedName>
        <fullName evidence="2">Flagellar biosynthesis/type III secretory pathway chaperone</fullName>
    </submittedName>
</protein>
<proteinExistence type="predicted"/>
<reference evidence="2 3" key="1">
    <citation type="submission" date="2024-06" db="EMBL/GenBank/DDBJ databases">
        <title>Genome of Rhodovulum iodosum, a marine photoferrotroph.</title>
        <authorList>
            <person name="Bianchini G."/>
            <person name="Nikeleit V."/>
            <person name="Kappler A."/>
            <person name="Bryce C."/>
            <person name="Sanchez-Baracaldo P."/>
        </authorList>
    </citation>
    <scope>NUCLEOTIDE SEQUENCE [LARGE SCALE GENOMIC DNA]</scope>
    <source>
        <strain evidence="2 3">UT/N1</strain>
    </source>
</reference>
<evidence type="ECO:0000313" key="2">
    <source>
        <dbReference type="EMBL" id="MEX5727899.1"/>
    </source>
</evidence>
<evidence type="ECO:0000313" key="3">
    <source>
        <dbReference type="Proteomes" id="UP001560019"/>
    </source>
</evidence>
<organism evidence="2 3">
    <name type="scientific">Rhodovulum iodosum</name>
    <dbReference type="NCBI Taxonomy" id="68291"/>
    <lineage>
        <taxon>Bacteria</taxon>
        <taxon>Pseudomonadati</taxon>
        <taxon>Pseudomonadota</taxon>
        <taxon>Alphaproteobacteria</taxon>
        <taxon>Rhodobacterales</taxon>
        <taxon>Paracoccaceae</taxon>
        <taxon>Rhodovulum</taxon>
    </lineage>
</organism>
<keyword evidence="3" id="KW-1185">Reference proteome</keyword>
<keyword evidence="2" id="KW-0966">Cell projection</keyword>
<dbReference type="EMBL" id="JBEHHI010000001">
    <property type="protein sequence ID" value="MEX5727899.1"/>
    <property type="molecule type" value="Genomic_DNA"/>
</dbReference>